<feature type="compositionally biased region" description="Low complexity" evidence="3">
    <location>
        <begin position="98"/>
        <end position="115"/>
    </location>
</feature>
<keyword evidence="6" id="KW-1185">Reference proteome</keyword>
<evidence type="ECO:0000313" key="5">
    <source>
        <dbReference type="EMBL" id="BCS22594.1"/>
    </source>
</evidence>
<dbReference type="KEGG" id="apuu:APUU_30819S"/>
<accession>A0A7R7XJU5</accession>
<gene>
    <name evidence="5" type="ORF">APUU_30819S</name>
</gene>
<evidence type="ECO:0000256" key="3">
    <source>
        <dbReference type="SAM" id="MobiDB-lite"/>
    </source>
</evidence>
<feature type="compositionally biased region" description="Polar residues" evidence="3">
    <location>
        <begin position="160"/>
        <end position="178"/>
    </location>
</feature>
<dbReference type="EMBL" id="AP024445">
    <property type="protein sequence ID" value="BCS22594.1"/>
    <property type="molecule type" value="Genomic_DNA"/>
</dbReference>
<dbReference type="InterPro" id="IPR032054">
    <property type="entry name" value="Cdt1_C"/>
</dbReference>
<dbReference type="AlphaFoldDB" id="A0A7R7XJU5"/>
<dbReference type="Pfam" id="PF26121">
    <property type="entry name" value="HTH_CDT1"/>
    <property type="match status" value="1"/>
</dbReference>
<feature type="compositionally biased region" description="Polar residues" evidence="3">
    <location>
        <begin position="366"/>
        <end position="379"/>
    </location>
</feature>
<sequence>MPRTSSTLARSRTTRLPRASQAGIQSFARATKPGLSTSASLSLIDGKKDLATTTTSTPRQLPVSPSKKRKLGELENVDFTIREQQEGESGNDPEENSKSSSTLTPSKSLKFSTLSVSTPSSRNARRSGHYVSTPVPSPTPRQARSARTQPEHEDKGGSVYTPSTPTKPRAPRQTQPLPRSNACILPITRAPCVAELVTLHSAFLKALTIHAAHKGVAAPADLREFLPSVERIWKKRKVVVKDLQRLLWVLKMKQCESGMGYRLANHGLGRICLEKVNGRNDRLDDEGDLQARFEEAVDSLWEKALDDAGGDEGSVDFMGNLGLISIEESLAPFTAFRKGQQRLQDLKGGVIKMKMQNFLAEAAGDETSSTPAKVRNATTSRREGLLDRIKNKQLRQSKLPPPPSKEVLLRRAASGRIEEVAGVLALLRPAGYVGNGPLARMAAQRTPFCLETIVRNVQDSTRNPISEQDVEACLEILSREDVAGHWVNIVVVNQLKSVVLKSCGDVQLKDIGAKVAQLKPGWEESPKLLV</sequence>
<reference evidence="5" key="2">
    <citation type="submission" date="2021-02" db="EMBL/GenBank/DDBJ databases">
        <title>Aspergillus puulaauensis MK2 genome sequence.</title>
        <authorList>
            <person name="Futagami T."/>
            <person name="Mori K."/>
            <person name="Kadooka C."/>
            <person name="Tanaka T."/>
        </authorList>
    </citation>
    <scope>NUCLEOTIDE SEQUENCE</scope>
    <source>
        <strain evidence="5">MK2</strain>
    </source>
</reference>
<name>A0A7R7XJU5_9EURO</name>
<proteinExistence type="inferred from homology"/>
<protein>
    <recommendedName>
        <fullName evidence="4">DNA replication factor Cdt1 C-terminal domain-containing protein</fullName>
    </recommendedName>
</protein>
<feature type="region of interest" description="Disordered" evidence="3">
    <location>
        <begin position="1"/>
        <end position="178"/>
    </location>
</feature>
<evidence type="ECO:0000256" key="1">
    <source>
        <dbReference type="ARBA" id="ARBA00008356"/>
    </source>
</evidence>
<dbReference type="Pfam" id="PF16679">
    <property type="entry name" value="CDT1_C"/>
    <property type="match status" value="1"/>
</dbReference>
<evidence type="ECO:0000313" key="6">
    <source>
        <dbReference type="Proteomes" id="UP000654913"/>
    </source>
</evidence>
<dbReference type="Gene3D" id="1.10.10.1420">
    <property type="entry name" value="DNA replication factor Cdt1, C-terminal WH domain"/>
    <property type="match status" value="1"/>
</dbReference>
<dbReference type="InterPro" id="IPR038090">
    <property type="entry name" value="Cdt1_C_WH_dom_sf"/>
</dbReference>
<feature type="compositionally biased region" description="Low complexity" evidence="3">
    <location>
        <begin position="1"/>
        <end position="20"/>
    </location>
</feature>
<feature type="domain" description="DNA replication factor Cdt1 C-terminal" evidence="4">
    <location>
        <begin position="385"/>
        <end position="492"/>
    </location>
</feature>
<dbReference type="OrthoDB" id="341730at2759"/>
<evidence type="ECO:0000259" key="4">
    <source>
        <dbReference type="Pfam" id="PF16679"/>
    </source>
</evidence>
<dbReference type="GeneID" id="64972599"/>
<reference evidence="5" key="1">
    <citation type="submission" date="2021-01" db="EMBL/GenBank/DDBJ databases">
        <authorList>
            <consortium name="Aspergillus puulaauensis MK2 genome sequencing consortium"/>
            <person name="Kazuki M."/>
            <person name="Futagami T."/>
        </authorList>
    </citation>
    <scope>NUCLEOTIDE SEQUENCE</scope>
    <source>
        <strain evidence="5">MK2</strain>
    </source>
</reference>
<evidence type="ECO:0000256" key="2">
    <source>
        <dbReference type="ARBA" id="ARBA00023306"/>
    </source>
</evidence>
<dbReference type="Proteomes" id="UP000654913">
    <property type="component" value="Chromosome 3"/>
</dbReference>
<keyword evidence="2" id="KW-0131">Cell cycle</keyword>
<dbReference type="RefSeq" id="XP_041554788.1">
    <property type="nucleotide sequence ID" value="XM_041701955.1"/>
</dbReference>
<comment type="similarity">
    <text evidence="1">Belongs to the Cdt1 family.</text>
</comment>
<organism evidence="5 6">
    <name type="scientific">Aspergillus puulaauensis</name>
    <dbReference type="NCBI Taxonomy" id="1220207"/>
    <lineage>
        <taxon>Eukaryota</taxon>
        <taxon>Fungi</taxon>
        <taxon>Dikarya</taxon>
        <taxon>Ascomycota</taxon>
        <taxon>Pezizomycotina</taxon>
        <taxon>Eurotiomycetes</taxon>
        <taxon>Eurotiomycetidae</taxon>
        <taxon>Eurotiales</taxon>
        <taxon>Aspergillaceae</taxon>
        <taxon>Aspergillus</taxon>
    </lineage>
</organism>
<feature type="region of interest" description="Disordered" evidence="3">
    <location>
        <begin position="362"/>
        <end position="382"/>
    </location>
</feature>